<keyword evidence="3" id="KW-1185">Reference proteome</keyword>
<gene>
    <name evidence="2" type="ORF">TTAC_LOCUS7011</name>
</gene>
<dbReference type="AlphaFoldDB" id="A0A0R3X1F1"/>
<dbReference type="WBParaSite" id="TTAC_0000702601-mRNA-1">
    <property type="protein sequence ID" value="TTAC_0000702601-mRNA-1"/>
    <property type="gene ID" value="TTAC_0000702601"/>
</dbReference>
<reference evidence="2 3" key="2">
    <citation type="submission" date="2018-11" db="EMBL/GenBank/DDBJ databases">
        <authorList>
            <consortium name="Pathogen Informatics"/>
        </authorList>
    </citation>
    <scope>NUCLEOTIDE SEQUENCE [LARGE SCALE GENOMIC DNA]</scope>
</reference>
<feature type="region of interest" description="Disordered" evidence="1">
    <location>
        <begin position="725"/>
        <end position="792"/>
    </location>
</feature>
<evidence type="ECO:0000313" key="2">
    <source>
        <dbReference type="EMBL" id="VDM31313.1"/>
    </source>
</evidence>
<dbReference type="EMBL" id="UYWX01020338">
    <property type="protein sequence ID" value="VDM31313.1"/>
    <property type="molecule type" value="Genomic_DNA"/>
</dbReference>
<feature type="compositionally biased region" description="Polar residues" evidence="1">
    <location>
        <begin position="577"/>
        <end position="589"/>
    </location>
</feature>
<feature type="compositionally biased region" description="Polar residues" evidence="1">
    <location>
        <begin position="607"/>
        <end position="621"/>
    </location>
</feature>
<feature type="compositionally biased region" description="Polar residues" evidence="1">
    <location>
        <begin position="434"/>
        <end position="443"/>
    </location>
</feature>
<feature type="compositionally biased region" description="Low complexity" evidence="1">
    <location>
        <begin position="444"/>
        <end position="465"/>
    </location>
</feature>
<organism evidence="4">
    <name type="scientific">Hydatigena taeniaeformis</name>
    <name type="common">Feline tapeworm</name>
    <name type="synonym">Taenia taeniaeformis</name>
    <dbReference type="NCBI Taxonomy" id="6205"/>
    <lineage>
        <taxon>Eukaryota</taxon>
        <taxon>Metazoa</taxon>
        <taxon>Spiralia</taxon>
        <taxon>Lophotrochozoa</taxon>
        <taxon>Platyhelminthes</taxon>
        <taxon>Cestoda</taxon>
        <taxon>Eucestoda</taxon>
        <taxon>Cyclophyllidea</taxon>
        <taxon>Taeniidae</taxon>
        <taxon>Hydatigera</taxon>
    </lineage>
</organism>
<reference evidence="4" key="1">
    <citation type="submission" date="2017-02" db="UniProtKB">
        <authorList>
            <consortium name="WormBaseParasite"/>
        </authorList>
    </citation>
    <scope>IDENTIFICATION</scope>
</reference>
<evidence type="ECO:0000313" key="3">
    <source>
        <dbReference type="Proteomes" id="UP000274429"/>
    </source>
</evidence>
<feature type="region of interest" description="Disordered" evidence="1">
    <location>
        <begin position="434"/>
        <end position="476"/>
    </location>
</feature>
<evidence type="ECO:0000313" key="4">
    <source>
        <dbReference type="WBParaSite" id="TTAC_0000702601-mRNA-1"/>
    </source>
</evidence>
<sequence>MTFEVFDDLRLWGDTLQDNLVSPRSSRLHFNVSLPAAFSKALEASALNVRESTESGQVRSLASMSTTASSSYHNYISGLLSRVMHHNHHHGLKSNSFLHVTMDRLLFVTISQGRKPALIASWSFTKGEISVYGTGRVSVTSGDLGNKVFYLMETAGRYIFTCDKATELSAWIQRVTRPASYLYERRWLSSVASQLGENQALLLMPFDKALEQKVFDAHLRDTSKHTYWVEGVGGYVAAKPDWEIRSAGRPLCTTNTHVRPTARLRSMGDRATSRLLAKLRAPFLVYRLVPSCIQITRAGSRTRSIHLALYLLCDCVLTDSGRTRIRFLSHPIGRPVLSTGQPHRDQQQNSYVLRRSYSNVSTDQGNHNYHRRCLAESSIFRAYTNKSDGNDCQIPTMVALSPLPLDYLPKSTTDESGTRVDVEARVEEYSAAITTTTVSDNGGSATSASPAPLSSPSSNSTSAAPHRPTRSRLASSWTTSLSHPPCLLSAPFSSQGVRATASCVRAASECSGGGGGVGRGQQWQRELHHSLLVGVTCSVPWDAAATEKKPRTGRLYSSRDEIREAALKAGTTLPLSSLPSARTSCSGSFSERDDDDDIGNMAASGGHEQTSFTSADASSECLSHSSPPLASSPPAPPPSRYYANLGPISLPSVDDCSSVHRLMARGTTVASVIEDTSSATDSVIATSSAFQSVSRSANYLSYTPYVPLSCQGLSGYGRSGGRIRTLSSGQPSVRRNPMLPTRQPINGRTLRPSRLPAQTLGSLPQTPPGTRLTSHPTDVSDAAKLTSLRSQR</sequence>
<name>A0A0R3X1F1_HYDTA</name>
<evidence type="ECO:0000256" key="1">
    <source>
        <dbReference type="SAM" id="MobiDB-lite"/>
    </source>
</evidence>
<feature type="region of interest" description="Disordered" evidence="1">
    <location>
        <begin position="577"/>
        <end position="638"/>
    </location>
</feature>
<proteinExistence type="predicted"/>
<dbReference type="OrthoDB" id="6246337at2759"/>
<accession>A0A0R3X1F1</accession>
<dbReference type="Proteomes" id="UP000274429">
    <property type="component" value="Unassembled WGS sequence"/>
</dbReference>
<protein>
    <submittedName>
        <fullName evidence="4">IRS-type PTB domain-containing protein</fullName>
    </submittedName>
</protein>